<evidence type="ECO:0000313" key="3">
    <source>
        <dbReference type="EMBL" id="KPJ12816.1"/>
    </source>
</evidence>
<sequence length="284" mass="33430">MRLRQRVNMSKKVQPVDTTNLNKSMIVGKFVDSSQAEDRKMIRLVKERRLLYARNNMPVASYYTQVKRLWEEVAKEMGWIVPEVRRKWSHIRNSYSRHLRNEMQGARTGKGRMVSRWYLADELEFLREHMATDTRVSPNPPYAPTFLEMDLTESSSTEQVDVKPFIHNQWFSMNSPPTGYKEPKIEPSLHDDSSNSQAFGPDETSSYFQFFRGIYNDYQELSNKKQRLFKRQCLNFLHDLLDEEEDQQTSTYNQSDAVNLSYSGHSEEERDTKENVSFSILPSV</sequence>
<dbReference type="Pfam" id="PF10545">
    <property type="entry name" value="MADF_DNA_bdg"/>
    <property type="match status" value="1"/>
</dbReference>
<reference evidence="3 4" key="1">
    <citation type="journal article" date="2015" name="Nat. Commun.">
        <title>Outbred genome sequencing and CRISPR/Cas9 gene editing in butterflies.</title>
        <authorList>
            <person name="Li X."/>
            <person name="Fan D."/>
            <person name="Zhang W."/>
            <person name="Liu G."/>
            <person name="Zhang L."/>
            <person name="Zhao L."/>
            <person name="Fang X."/>
            <person name="Chen L."/>
            <person name="Dong Y."/>
            <person name="Chen Y."/>
            <person name="Ding Y."/>
            <person name="Zhao R."/>
            <person name="Feng M."/>
            <person name="Zhu Y."/>
            <person name="Feng Y."/>
            <person name="Jiang X."/>
            <person name="Zhu D."/>
            <person name="Xiang H."/>
            <person name="Feng X."/>
            <person name="Li S."/>
            <person name="Wang J."/>
            <person name="Zhang G."/>
            <person name="Kronforst M.R."/>
            <person name="Wang W."/>
        </authorList>
    </citation>
    <scope>NUCLEOTIDE SEQUENCE [LARGE SCALE GENOMIC DNA]</scope>
    <source>
        <strain evidence="3">Ya'a_city_454_Pm</strain>
        <tissue evidence="3">Whole body</tissue>
    </source>
</reference>
<keyword evidence="4" id="KW-1185">Reference proteome</keyword>
<dbReference type="PANTHER" id="PTHR12243">
    <property type="entry name" value="MADF DOMAIN TRANSCRIPTION FACTOR"/>
    <property type="match status" value="1"/>
</dbReference>
<protein>
    <recommendedName>
        <fullName evidence="2">MADF domain-containing protein</fullName>
    </recommendedName>
</protein>
<feature type="domain" description="MADF" evidence="2">
    <location>
        <begin position="40"/>
        <end position="131"/>
    </location>
</feature>
<dbReference type="Proteomes" id="UP000053240">
    <property type="component" value="Unassembled WGS sequence"/>
</dbReference>
<feature type="region of interest" description="Disordered" evidence="1">
    <location>
        <begin position="262"/>
        <end position="284"/>
    </location>
</feature>
<organism evidence="3 4">
    <name type="scientific">Papilio machaon</name>
    <name type="common">Old World swallowtail butterfly</name>
    <dbReference type="NCBI Taxonomy" id="76193"/>
    <lineage>
        <taxon>Eukaryota</taxon>
        <taxon>Metazoa</taxon>
        <taxon>Ecdysozoa</taxon>
        <taxon>Arthropoda</taxon>
        <taxon>Hexapoda</taxon>
        <taxon>Insecta</taxon>
        <taxon>Pterygota</taxon>
        <taxon>Neoptera</taxon>
        <taxon>Endopterygota</taxon>
        <taxon>Lepidoptera</taxon>
        <taxon>Glossata</taxon>
        <taxon>Ditrysia</taxon>
        <taxon>Papilionoidea</taxon>
        <taxon>Papilionidae</taxon>
        <taxon>Papilioninae</taxon>
        <taxon>Papilio</taxon>
    </lineage>
</organism>
<evidence type="ECO:0000259" key="2">
    <source>
        <dbReference type="PROSITE" id="PS51029"/>
    </source>
</evidence>
<dbReference type="OrthoDB" id="7457415at2759"/>
<dbReference type="PANTHER" id="PTHR12243:SF67">
    <property type="entry name" value="COREPRESSOR OF PANGOLIN, ISOFORM A-RELATED"/>
    <property type="match status" value="1"/>
</dbReference>
<dbReference type="AlphaFoldDB" id="A0A194RAC7"/>
<gene>
    <name evidence="3" type="ORF">RR48_10446</name>
</gene>
<dbReference type="PROSITE" id="PS51029">
    <property type="entry name" value="MADF"/>
    <property type="match status" value="1"/>
</dbReference>
<feature type="compositionally biased region" description="Polar residues" evidence="1">
    <location>
        <begin position="275"/>
        <end position="284"/>
    </location>
</feature>
<dbReference type="InterPro" id="IPR039353">
    <property type="entry name" value="TF_Adf1"/>
</dbReference>
<dbReference type="EMBL" id="KQ460685">
    <property type="protein sequence ID" value="KPJ12816.1"/>
    <property type="molecule type" value="Genomic_DNA"/>
</dbReference>
<proteinExistence type="predicted"/>
<evidence type="ECO:0000313" key="4">
    <source>
        <dbReference type="Proteomes" id="UP000053240"/>
    </source>
</evidence>
<dbReference type="KEGG" id="pmac:106713194"/>
<dbReference type="SMART" id="SM00595">
    <property type="entry name" value="MADF"/>
    <property type="match status" value="1"/>
</dbReference>
<evidence type="ECO:0000256" key="1">
    <source>
        <dbReference type="SAM" id="MobiDB-lite"/>
    </source>
</evidence>
<dbReference type="InParanoid" id="A0A194RAC7"/>
<accession>A0A194RAC7</accession>
<name>A0A194RAC7_PAPMA</name>
<feature type="compositionally biased region" description="Basic and acidic residues" evidence="1">
    <location>
        <begin position="265"/>
        <end position="274"/>
    </location>
</feature>
<dbReference type="InterPro" id="IPR006578">
    <property type="entry name" value="MADF-dom"/>
</dbReference>